<evidence type="ECO:0000313" key="1">
    <source>
        <dbReference type="Ensembl" id="ENSSPAP00000019664.1"/>
    </source>
</evidence>
<name>A0A3B5APG1_9TELE</name>
<reference evidence="1" key="1">
    <citation type="submission" date="2023-09" db="UniProtKB">
        <authorList>
            <consortium name="Ensembl"/>
        </authorList>
    </citation>
    <scope>IDENTIFICATION</scope>
</reference>
<proteinExistence type="predicted"/>
<accession>A0A3B5APG1</accession>
<dbReference type="AlphaFoldDB" id="A0A3B5APG1"/>
<sequence>RLLKTLHTHSAAEAVSIPLSFHWCSDKTTFHKCGSENTNFERNCMLYLAFFGATTELSSHCVYCRSGFSPQTEILHSSVLFHAPCLTCVRLSVCFVFFSFGLHFNS</sequence>
<protein>
    <submittedName>
        <fullName evidence="1">Uncharacterized protein</fullName>
    </submittedName>
</protein>
<organism evidence="1">
    <name type="scientific">Stegastes partitus</name>
    <name type="common">bicolor damselfish</name>
    <dbReference type="NCBI Taxonomy" id="144197"/>
    <lineage>
        <taxon>Eukaryota</taxon>
        <taxon>Metazoa</taxon>
        <taxon>Chordata</taxon>
        <taxon>Craniata</taxon>
        <taxon>Vertebrata</taxon>
        <taxon>Euteleostomi</taxon>
        <taxon>Actinopterygii</taxon>
        <taxon>Neopterygii</taxon>
        <taxon>Teleostei</taxon>
        <taxon>Neoteleostei</taxon>
        <taxon>Acanthomorphata</taxon>
        <taxon>Ovalentaria</taxon>
        <taxon>Pomacentridae</taxon>
        <taxon>Stegastes</taxon>
    </lineage>
</organism>
<dbReference type="Ensembl" id="ENSSPAT00000019960.1">
    <property type="protein sequence ID" value="ENSSPAP00000019664.1"/>
    <property type="gene ID" value="ENSSPAG00000014831.1"/>
</dbReference>